<evidence type="ECO:0000256" key="4">
    <source>
        <dbReference type="ARBA" id="ARBA00022960"/>
    </source>
</evidence>
<dbReference type="InterPro" id="IPR038063">
    <property type="entry name" value="Transpep_catalytic_dom"/>
</dbReference>
<evidence type="ECO:0000313" key="11">
    <source>
        <dbReference type="Proteomes" id="UP000562254"/>
    </source>
</evidence>
<keyword evidence="4 7" id="KW-0133">Cell shape</keyword>
<feature type="region of interest" description="Disordered" evidence="8">
    <location>
        <begin position="1"/>
        <end position="23"/>
    </location>
</feature>
<evidence type="ECO:0000256" key="7">
    <source>
        <dbReference type="PROSITE-ProRule" id="PRU01373"/>
    </source>
</evidence>
<dbReference type="Pfam" id="PF03734">
    <property type="entry name" value="YkuD"/>
    <property type="match status" value="1"/>
</dbReference>
<keyword evidence="5 7" id="KW-0573">Peptidoglycan synthesis</keyword>
<comment type="similarity">
    <text evidence="2">Belongs to the YkuD family.</text>
</comment>
<reference evidence="10 11" key="1">
    <citation type="submission" date="2020-08" db="EMBL/GenBank/DDBJ databases">
        <title>Genomic Encyclopedia of Type Strains, Phase IV (KMG-IV): sequencing the most valuable type-strain genomes for metagenomic binning, comparative biology and taxonomic classification.</title>
        <authorList>
            <person name="Goeker M."/>
        </authorList>
    </citation>
    <scope>NUCLEOTIDE SEQUENCE [LARGE SCALE GENOMIC DNA]</scope>
    <source>
        <strain evidence="10 11">DSM 25895</strain>
    </source>
</reference>
<dbReference type="InterPro" id="IPR052905">
    <property type="entry name" value="LD-transpeptidase_YkuD-like"/>
</dbReference>
<comment type="pathway">
    <text evidence="1 7">Cell wall biogenesis; peptidoglycan biosynthesis.</text>
</comment>
<dbReference type="GO" id="GO:0009252">
    <property type="term" value="P:peptidoglycan biosynthetic process"/>
    <property type="evidence" value="ECO:0007669"/>
    <property type="project" value="UniProtKB-UniPathway"/>
</dbReference>
<evidence type="ECO:0000256" key="8">
    <source>
        <dbReference type="SAM" id="MobiDB-lite"/>
    </source>
</evidence>
<proteinExistence type="inferred from homology"/>
<evidence type="ECO:0000259" key="9">
    <source>
        <dbReference type="PROSITE" id="PS52029"/>
    </source>
</evidence>
<sequence>MSGRGDATGAEGRGVGAPDASPAPRRRALLQGAAALGATLGLGACAGAPPPRPAPAVLAPRNDGELAHILEGAREIRVGGKALDLDALRRFYGRRGYRPVWASREAEAQAVVETVLRAGAHGLDPEAFHAPQLRRIETFSPLRREILLTGAALSYADALAHGAVPPGRRKPFEALQPGTVDVAEALHDALWRPDPAEGIEALAPQTPTYLALRAMLLAPRRPAVGRAAAAAAAERIRSLKVNMERERWLPRRLPPERVWVNIPNQRLVFYRGGEPVFTTRVVVGEVNERNQSPEFDALIEASFFNPPWIVPRDIVEAEILPRIARDPDYLARNNMVMRPNGEVEQLPGPTAGLGYILFDMPNPFDVYLHDTPDRFVFSRGNRQMSRGCIRVENPRELAALLMRQPIEAIDEKIADGSTIRTRLPRPVPVFVTYHTAFLDDDGTIQFRPDFYARDAGLMQRLGTAEA</sequence>
<dbReference type="SUPFAM" id="SSF141523">
    <property type="entry name" value="L,D-transpeptidase catalytic domain-like"/>
    <property type="match status" value="1"/>
</dbReference>
<name>A0A840Y3N3_9PROT</name>
<dbReference type="Pfam" id="PF20142">
    <property type="entry name" value="Scaffold"/>
    <property type="match status" value="1"/>
</dbReference>
<accession>A0A840Y3N3</accession>
<dbReference type="GO" id="GO:0016740">
    <property type="term" value="F:transferase activity"/>
    <property type="evidence" value="ECO:0007669"/>
    <property type="project" value="UniProtKB-KW"/>
</dbReference>
<comment type="caution">
    <text evidence="10">The sequence shown here is derived from an EMBL/GenBank/DDBJ whole genome shotgun (WGS) entry which is preliminary data.</text>
</comment>
<organism evidence="10 11">
    <name type="scientific">Neoroseomonas alkaliterrae</name>
    <dbReference type="NCBI Taxonomy" id="1452450"/>
    <lineage>
        <taxon>Bacteria</taxon>
        <taxon>Pseudomonadati</taxon>
        <taxon>Pseudomonadota</taxon>
        <taxon>Alphaproteobacteria</taxon>
        <taxon>Acetobacterales</taxon>
        <taxon>Acetobacteraceae</taxon>
        <taxon>Neoroseomonas</taxon>
    </lineage>
</organism>
<dbReference type="RefSeq" id="WP_184481114.1">
    <property type="nucleotide sequence ID" value="NZ_JACIJE010000001.1"/>
</dbReference>
<evidence type="ECO:0000256" key="6">
    <source>
        <dbReference type="ARBA" id="ARBA00023316"/>
    </source>
</evidence>
<gene>
    <name evidence="10" type="ORF">FHS88_000594</name>
</gene>
<keyword evidence="6 7" id="KW-0961">Cell wall biogenesis/degradation</keyword>
<dbReference type="Gene3D" id="2.40.440.10">
    <property type="entry name" value="L,D-transpeptidase catalytic domain-like"/>
    <property type="match status" value="1"/>
</dbReference>
<dbReference type="InterPro" id="IPR005490">
    <property type="entry name" value="LD_TPept_cat_dom"/>
</dbReference>
<dbReference type="PROSITE" id="PS51318">
    <property type="entry name" value="TAT"/>
    <property type="match status" value="1"/>
</dbReference>
<dbReference type="UniPathway" id="UPA00219"/>
<dbReference type="InterPro" id="IPR006311">
    <property type="entry name" value="TAT_signal"/>
</dbReference>
<dbReference type="Proteomes" id="UP000562254">
    <property type="component" value="Unassembled WGS sequence"/>
</dbReference>
<feature type="active site" description="Nucleophile" evidence="7">
    <location>
        <position position="388"/>
    </location>
</feature>
<keyword evidence="11" id="KW-1185">Reference proteome</keyword>
<protein>
    <submittedName>
        <fullName evidence="10">Murein L,D-transpeptidase YcbB/YkuD</fullName>
    </submittedName>
</protein>
<evidence type="ECO:0000256" key="5">
    <source>
        <dbReference type="ARBA" id="ARBA00022984"/>
    </source>
</evidence>
<evidence type="ECO:0000256" key="1">
    <source>
        <dbReference type="ARBA" id="ARBA00004752"/>
    </source>
</evidence>
<dbReference type="GO" id="GO:0071555">
    <property type="term" value="P:cell wall organization"/>
    <property type="evidence" value="ECO:0007669"/>
    <property type="project" value="UniProtKB-UniRule"/>
</dbReference>
<dbReference type="GO" id="GO:0008360">
    <property type="term" value="P:regulation of cell shape"/>
    <property type="evidence" value="ECO:0007669"/>
    <property type="project" value="UniProtKB-UniRule"/>
</dbReference>
<dbReference type="GO" id="GO:0004180">
    <property type="term" value="F:carboxypeptidase activity"/>
    <property type="evidence" value="ECO:0007669"/>
    <property type="project" value="UniProtKB-ARBA"/>
</dbReference>
<feature type="active site" description="Proton donor/acceptor" evidence="7">
    <location>
        <position position="369"/>
    </location>
</feature>
<dbReference type="InterPro" id="IPR045380">
    <property type="entry name" value="LD_TPept_scaffold_dom"/>
</dbReference>
<evidence type="ECO:0000313" key="10">
    <source>
        <dbReference type="EMBL" id="MBB5688484.1"/>
    </source>
</evidence>
<evidence type="ECO:0000256" key="2">
    <source>
        <dbReference type="ARBA" id="ARBA00005992"/>
    </source>
</evidence>
<evidence type="ECO:0000256" key="3">
    <source>
        <dbReference type="ARBA" id="ARBA00022679"/>
    </source>
</evidence>
<dbReference type="PROSITE" id="PS52029">
    <property type="entry name" value="LD_TPASE"/>
    <property type="match status" value="1"/>
</dbReference>
<dbReference type="PANTHER" id="PTHR41533">
    <property type="entry name" value="L,D-TRANSPEPTIDASE HI_1667-RELATED"/>
    <property type="match status" value="1"/>
</dbReference>
<dbReference type="EMBL" id="JACIJE010000001">
    <property type="protein sequence ID" value="MBB5688484.1"/>
    <property type="molecule type" value="Genomic_DNA"/>
</dbReference>
<feature type="domain" description="L,D-TPase catalytic" evidence="9">
    <location>
        <begin position="256"/>
        <end position="409"/>
    </location>
</feature>
<dbReference type="PANTHER" id="PTHR41533:SF2">
    <property type="entry name" value="BLR7131 PROTEIN"/>
    <property type="match status" value="1"/>
</dbReference>
<keyword evidence="3" id="KW-0808">Transferase</keyword>
<dbReference type="AlphaFoldDB" id="A0A840Y3N3"/>
<dbReference type="CDD" id="cd16913">
    <property type="entry name" value="YkuD_like"/>
    <property type="match status" value="1"/>
</dbReference>